<accession>A0AAU9RIB0</accession>
<evidence type="ECO:0000313" key="2">
    <source>
        <dbReference type="Proteomes" id="UP000836841"/>
    </source>
</evidence>
<name>A0AAU9RIB0_THLAR</name>
<dbReference type="Proteomes" id="UP000836841">
    <property type="component" value="Chromosome 1"/>
</dbReference>
<keyword evidence="2" id="KW-1185">Reference proteome</keyword>
<proteinExistence type="predicted"/>
<dbReference type="AlphaFoldDB" id="A0AAU9RIB0"/>
<reference evidence="1 2" key="1">
    <citation type="submission" date="2022-03" db="EMBL/GenBank/DDBJ databases">
        <authorList>
            <person name="Nunn A."/>
            <person name="Chopra R."/>
            <person name="Nunn A."/>
            <person name="Contreras Garrido A."/>
        </authorList>
    </citation>
    <scope>NUCLEOTIDE SEQUENCE [LARGE SCALE GENOMIC DNA]</scope>
</reference>
<evidence type="ECO:0000313" key="1">
    <source>
        <dbReference type="EMBL" id="CAH2038679.1"/>
    </source>
</evidence>
<dbReference type="EMBL" id="OU466857">
    <property type="protein sequence ID" value="CAH2038679.1"/>
    <property type="molecule type" value="Genomic_DNA"/>
</dbReference>
<organism evidence="1 2">
    <name type="scientific">Thlaspi arvense</name>
    <name type="common">Field penny-cress</name>
    <dbReference type="NCBI Taxonomy" id="13288"/>
    <lineage>
        <taxon>Eukaryota</taxon>
        <taxon>Viridiplantae</taxon>
        <taxon>Streptophyta</taxon>
        <taxon>Embryophyta</taxon>
        <taxon>Tracheophyta</taxon>
        <taxon>Spermatophyta</taxon>
        <taxon>Magnoliopsida</taxon>
        <taxon>eudicotyledons</taxon>
        <taxon>Gunneridae</taxon>
        <taxon>Pentapetalae</taxon>
        <taxon>rosids</taxon>
        <taxon>malvids</taxon>
        <taxon>Brassicales</taxon>
        <taxon>Brassicaceae</taxon>
        <taxon>Thlaspideae</taxon>
        <taxon>Thlaspi</taxon>
    </lineage>
</organism>
<protein>
    <submittedName>
        <fullName evidence="1">Uncharacterized protein</fullName>
    </submittedName>
</protein>
<gene>
    <name evidence="1" type="ORF">TAV2_LOCUS4006</name>
</gene>
<sequence>MDSGVASSLKFHHIPYHPLSADFRKVINLPTDFKSPNKKEVILKLEIEHGRLLSLYLGNLAQILPRSSSPLTLCVLLKKGHCLLRRRFFSPQKR</sequence>